<evidence type="ECO:0000313" key="6">
    <source>
        <dbReference type="EMBL" id="CAD8204083.1"/>
    </source>
</evidence>
<evidence type="ECO:0000259" key="5">
    <source>
        <dbReference type="PROSITE" id="PS51718"/>
    </source>
</evidence>
<dbReference type="GO" id="GO:0008017">
    <property type="term" value="F:microtubule binding"/>
    <property type="evidence" value="ECO:0007669"/>
    <property type="project" value="TreeGrafter"/>
</dbReference>
<dbReference type="Proteomes" id="UP000689195">
    <property type="component" value="Unassembled WGS sequence"/>
</dbReference>
<proteinExistence type="predicted"/>
<evidence type="ECO:0008006" key="8">
    <source>
        <dbReference type="Google" id="ProtNLM"/>
    </source>
</evidence>
<feature type="region of interest" description="Disordered" evidence="3">
    <location>
        <begin position="761"/>
        <end position="784"/>
    </location>
</feature>
<dbReference type="GO" id="GO:0005874">
    <property type="term" value="C:microtubule"/>
    <property type="evidence" value="ECO:0007669"/>
    <property type="project" value="TreeGrafter"/>
</dbReference>
<dbReference type="FunFam" id="1.20.120.1240:FF:000056">
    <property type="entry name" value="Dynamin-related protein,putative"/>
    <property type="match status" value="1"/>
</dbReference>
<dbReference type="InterPro" id="IPR001401">
    <property type="entry name" value="Dynamin_GTPase"/>
</dbReference>
<dbReference type="GO" id="GO:0003924">
    <property type="term" value="F:GTPase activity"/>
    <property type="evidence" value="ECO:0007669"/>
    <property type="project" value="InterPro"/>
</dbReference>
<dbReference type="SMART" id="SM00053">
    <property type="entry name" value="DYNc"/>
    <property type="match status" value="1"/>
</dbReference>
<evidence type="ECO:0000313" key="7">
    <source>
        <dbReference type="Proteomes" id="UP000689195"/>
    </source>
</evidence>
<protein>
    <recommendedName>
        <fullName evidence="8">Dynamin GTPase</fullName>
    </recommendedName>
</protein>
<name>A0A8S1XSY0_9CILI</name>
<dbReference type="CDD" id="cd08771">
    <property type="entry name" value="DLP_1"/>
    <property type="match status" value="1"/>
</dbReference>
<dbReference type="PROSITE" id="PS00410">
    <property type="entry name" value="G_DYNAMIN_1"/>
    <property type="match status" value="1"/>
</dbReference>
<dbReference type="Pfam" id="PF01031">
    <property type="entry name" value="Dynamin_M"/>
    <property type="match status" value="1"/>
</dbReference>
<dbReference type="GO" id="GO:0005737">
    <property type="term" value="C:cytoplasm"/>
    <property type="evidence" value="ECO:0007669"/>
    <property type="project" value="TreeGrafter"/>
</dbReference>
<dbReference type="InterPro" id="IPR020850">
    <property type="entry name" value="GED_dom"/>
</dbReference>
<dbReference type="EMBL" id="CAJJDO010000136">
    <property type="protein sequence ID" value="CAD8204083.1"/>
    <property type="molecule type" value="Genomic_DNA"/>
</dbReference>
<dbReference type="OrthoDB" id="5061070at2759"/>
<evidence type="ECO:0000256" key="2">
    <source>
        <dbReference type="ARBA" id="ARBA00023134"/>
    </source>
</evidence>
<keyword evidence="7" id="KW-1185">Reference proteome</keyword>
<feature type="domain" description="Dynamin-type G" evidence="5">
    <location>
        <begin position="282"/>
        <end position="551"/>
    </location>
</feature>
<sequence length="971" mass="112961">MQKLLFTEEGLQIMRSRNSDPIKQNTDSKGISIRPKCLRIQSLSRQCNRVRVGTLKNTFNLSSPENLIQVLPFTRQKHKATSIPQVLSVDQLYGRQQEDLLQMAASQLHLPHGSGKDGMGRHHLQSIRLRTGDWYQWKNIPMLACVVDDFQKKLKLQQTSEEEEHMKVEKRQIQHEFEMKKVDQIQRKTKQNLNQVLEQKSLTYNIDLDEFWKQMKENSKYFQHHTDEMAKSRASKRERLEKFQKKFTDKKKQHIMIYENNQLWKNQYHSLMICTQAGLSSELNLPSIVVIGSQSVGKSSLLESIVGREFLPRGKGIVTRRPIEIQLHQVLDAEQGWFEFMDKKGEKIFESEDIRKLIESETDKVAGKNKGISPVPIKVKYFSKDILDLQLIDLPGITKNPVGDQPQDIEQKVLDIVMPFIKNQNSLILAVSKASDDLATSDGLKLARSVDPNGIRTIGVITQLDLMDEGSDALNDLLNQTYPLQLGYVGVIMRGQKDIQKNKTIIEQLKDEKTFFENHKLYKKYSEKMGVNFLVKTLNMNFIQHIKKALPIIRETIISLVQIKEFDLKQYGDYDNLETKENKNLLVLTLISKFSSSYKDMLEGRCLDITSKELIGGSRIIYVFNETFRRTIQRMNPFDVLSDDEIRTAIKNANGIRPTLFVPEGAFELLVRQQISRLRMPSIECSHIVFEELRRVVNQISIPEIDRFDTLANRISEVIENLLNKCLRQTEEIISNLIDIELGYINTSHPDFVSGMDMVHKDEQRQQTQVQQQKEKSPVQSENESNRFFNFWPFKNNKQTELYDSKLDNLNKKRKSNINNQKQQKLQQIEESQILQQQSVINKIVSVNQQYFVNDPKRQLPQVPNTIKITERPSKREQTEMDMIKDLLVSYFNLVKKNICDSVPKTIITFLVNQSRNFCERELIGMLYKQELVDELLQENQFIQKSRAETKQSLISLRTCLNLLNDLDSKF</sequence>
<keyword evidence="2" id="KW-0342">GTP-binding</keyword>
<gene>
    <name evidence="6" type="ORF">PPENT_87.1.T1360008</name>
</gene>
<evidence type="ECO:0000259" key="4">
    <source>
        <dbReference type="PROSITE" id="PS51388"/>
    </source>
</evidence>
<comment type="caution">
    <text evidence="6">The sequence shown here is derived from an EMBL/GenBank/DDBJ whole genome shotgun (WGS) entry which is preliminary data.</text>
</comment>
<dbReference type="PANTHER" id="PTHR11566:SF21">
    <property type="entry name" value="DYNAMIN RELATED PROTEIN 1, ISOFORM A"/>
    <property type="match status" value="1"/>
</dbReference>
<evidence type="ECO:0000256" key="1">
    <source>
        <dbReference type="ARBA" id="ARBA00022741"/>
    </source>
</evidence>
<dbReference type="GO" id="GO:0016020">
    <property type="term" value="C:membrane"/>
    <property type="evidence" value="ECO:0007669"/>
    <property type="project" value="TreeGrafter"/>
</dbReference>
<dbReference type="InterPro" id="IPR030381">
    <property type="entry name" value="G_DYNAMIN_dom"/>
</dbReference>
<dbReference type="GO" id="GO:0005525">
    <property type="term" value="F:GTP binding"/>
    <property type="evidence" value="ECO:0007669"/>
    <property type="project" value="InterPro"/>
</dbReference>
<dbReference type="InterPro" id="IPR003130">
    <property type="entry name" value="GED"/>
</dbReference>
<dbReference type="PROSITE" id="PS51388">
    <property type="entry name" value="GED"/>
    <property type="match status" value="1"/>
</dbReference>
<dbReference type="InterPro" id="IPR019762">
    <property type="entry name" value="Dynamin_GTPase_CS"/>
</dbReference>
<dbReference type="PROSITE" id="PS51718">
    <property type="entry name" value="G_DYNAMIN_2"/>
    <property type="match status" value="1"/>
</dbReference>
<organism evidence="6 7">
    <name type="scientific">Paramecium pentaurelia</name>
    <dbReference type="NCBI Taxonomy" id="43138"/>
    <lineage>
        <taxon>Eukaryota</taxon>
        <taxon>Sar</taxon>
        <taxon>Alveolata</taxon>
        <taxon>Ciliophora</taxon>
        <taxon>Intramacronucleata</taxon>
        <taxon>Oligohymenophorea</taxon>
        <taxon>Peniculida</taxon>
        <taxon>Parameciidae</taxon>
        <taxon>Paramecium</taxon>
    </lineage>
</organism>
<dbReference type="InterPro" id="IPR000375">
    <property type="entry name" value="Dynamin_stalk"/>
</dbReference>
<dbReference type="InterPro" id="IPR022812">
    <property type="entry name" value="Dynamin"/>
</dbReference>
<dbReference type="Pfam" id="PF00350">
    <property type="entry name" value="Dynamin_N"/>
    <property type="match status" value="1"/>
</dbReference>
<dbReference type="Pfam" id="PF02212">
    <property type="entry name" value="GED"/>
    <property type="match status" value="1"/>
</dbReference>
<feature type="domain" description="GED" evidence="4">
    <location>
        <begin position="881"/>
        <end position="971"/>
    </location>
</feature>
<reference evidence="6" key="1">
    <citation type="submission" date="2021-01" db="EMBL/GenBank/DDBJ databases">
        <authorList>
            <consortium name="Genoscope - CEA"/>
            <person name="William W."/>
        </authorList>
    </citation>
    <scope>NUCLEOTIDE SEQUENCE</scope>
</reference>
<keyword evidence="1" id="KW-0547">Nucleotide-binding</keyword>
<dbReference type="AlphaFoldDB" id="A0A8S1XSY0"/>
<evidence type="ECO:0000256" key="3">
    <source>
        <dbReference type="SAM" id="MobiDB-lite"/>
    </source>
</evidence>
<dbReference type="SMART" id="SM00302">
    <property type="entry name" value="GED"/>
    <property type="match status" value="1"/>
</dbReference>
<dbReference type="PANTHER" id="PTHR11566">
    <property type="entry name" value="DYNAMIN"/>
    <property type="match status" value="1"/>
</dbReference>
<accession>A0A8S1XSY0</accession>
<dbReference type="InterPro" id="IPR045063">
    <property type="entry name" value="Dynamin_N"/>
</dbReference>